<accession>A0A7J6FPQ9</accession>
<dbReference type="EMBL" id="JAATIQ010000186">
    <property type="protein sequence ID" value="KAF4372676.1"/>
    <property type="molecule type" value="Genomic_DNA"/>
</dbReference>
<proteinExistence type="predicted"/>
<evidence type="ECO:0000313" key="2">
    <source>
        <dbReference type="Proteomes" id="UP000583929"/>
    </source>
</evidence>
<evidence type="ECO:0000313" key="1">
    <source>
        <dbReference type="EMBL" id="KAF4372676.1"/>
    </source>
</evidence>
<organism evidence="1 2">
    <name type="scientific">Cannabis sativa</name>
    <name type="common">Hemp</name>
    <name type="synonym">Marijuana</name>
    <dbReference type="NCBI Taxonomy" id="3483"/>
    <lineage>
        <taxon>Eukaryota</taxon>
        <taxon>Viridiplantae</taxon>
        <taxon>Streptophyta</taxon>
        <taxon>Embryophyta</taxon>
        <taxon>Tracheophyta</taxon>
        <taxon>Spermatophyta</taxon>
        <taxon>Magnoliopsida</taxon>
        <taxon>eudicotyledons</taxon>
        <taxon>Gunneridae</taxon>
        <taxon>Pentapetalae</taxon>
        <taxon>rosids</taxon>
        <taxon>fabids</taxon>
        <taxon>Rosales</taxon>
        <taxon>Cannabaceae</taxon>
        <taxon>Cannabis</taxon>
    </lineage>
</organism>
<dbReference type="AlphaFoldDB" id="A0A7J6FPQ9"/>
<name>A0A7J6FPQ9_CANSA</name>
<sequence>MALEKCVVLRVLKFSVTLRKNHDRKIERSIKGEQEFTQVQAKSSPLIGSAKWVLECLVKYNIKYT</sequence>
<reference evidence="1 2" key="1">
    <citation type="journal article" date="2020" name="bioRxiv">
        <title>Sequence and annotation of 42 cannabis genomes reveals extensive copy number variation in cannabinoid synthesis and pathogen resistance genes.</title>
        <authorList>
            <person name="Mckernan K.J."/>
            <person name="Helbert Y."/>
            <person name="Kane L.T."/>
            <person name="Ebling H."/>
            <person name="Zhang L."/>
            <person name="Liu B."/>
            <person name="Eaton Z."/>
            <person name="Mclaughlin S."/>
            <person name="Kingan S."/>
            <person name="Baybayan P."/>
            <person name="Concepcion G."/>
            <person name="Jordan M."/>
            <person name="Riva A."/>
            <person name="Barbazuk W."/>
            <person name="Harkins T."/>
        </authorList>
    </citation>
    <scope>NUCLEOTIDE SEQUENCE [LARGE SCALE GENOMIC DNA]</scope>
    <source>
        <strain evidence="2">cv. Jamaican Lion 4</strain>
        <tissue evidence="1">Leaf</tissue>
    </source>
</reference>
<gene>
    <name evidence="1" type="ORF">G4B88_024220</name>
</gene>
<keyword evidence="2" id="KW-1185">Reference proteome</keyword>
<protein>
    <submittedName>
        <fullName evidence="1">Uncharacterized protein</fullName>
    </submittedName>
</protein>
<dbReference type="Proteomes" id="UP000583929">
    <property type="component" value="Unassembled WGS sequence"/>
</dbReference>
<comment type="caution">
    <text evidence="1">The sequence shown here is derived from an EMBL/GenBank/DDBJ whole genome shotgun (WGS) entry which is preliminary data.</text>
</comment>